<organism evidence="3 4">
    <name type="scientific">Nosema bombycis (strain CQ1 / CVCC 102059)</name>
    <name type="common">Microsporidian parasite</name>
    <name type="synonym">Pebrine of silkworm</name>
    <dbReference type="NCBI Taxonomy" id="578461"/>
    <lineage>
        <taxon>Eukaryota</taxon>
        <taxon>Fungi</taxon>
        <taxon>Fungi incertae sedis</taxon>
        <taxon>Microsporidia</taxon>
        <taxon>Nosematidae</taxon>
        <taxon>Nosema</taxon>
    </lineage>
</organism>
<dbReference type="Pfam" id="PF10596">
    <property type="entry name" value="U6-snRNA_bdg"/>
    <property type="match status" value="1"/>
</dbReference>
<dbReference type="STRING" id="578461.R0KL02"/>
<dbReference type="OrthoDB" id="1931567at2759"/>
<evidence type="ECO:0000259" key="2">
    <source>
        <dbReference type="Pfam" id="PF10596"/>
    </source>
</evidence>
<dbReference type="Gene3D" id="3.90.1570.40">
    <property type="match status" value="1"/>
</dbReference>
<keyword evidence="4" id="KW-1185">Reference proteome</keyword>
<dbReference type="PANTHER" id="PTHR11140:SF0">
    <property type="entry name" value="PRE-MRNA-PROCESSING-SPLICING FACTOR 8"/>
    <property type="match status" value="1"/>
</dbReference>
<sequence>MSTLLQKNKISFYDRSFRLVRLFKKFTSLQYDPLPFTSLRHDGLLYKLDLYKDSITSYLGGPSLILKHTLFKATFSKNFSKLFWDDSYLSLKTNTFAQKRGLNQIPNKRFIFWWSPTINRADVYVGYETILEPTGVVMHGKLPTLKMSYLGIFKNNLWKKIQESLVYDFIKGIYKYGSHDKYDRSYDCIKLDTPTKKSYQFTIGYPDFIILINNLKFWVDIQLKWGDFDRMDPKKYAKVKYVEYTSHYLSKYPPDTNGGILIVFDLCYNLVDYYYEGGGDDEGDSKGGCGKEGGDGKDSKEGEDKDDGGKKDKLSLNHNNHNYYIDSILPPILQSLLNNNLSLHILRERIRSSLDIYSKEIKSVSSPKEIFHDSLIVEDRLLFTSNRSLLILDPESGTVFLKEVRPGEGKKHRVLMEFFR</sequence>
<feature type="region of interest" description="Disordered" evidence="1">
    <location>
        <begin position="284"/>
        <end position="314"/>
    </location>
</feature>
<dbReference type="GO" id="GO:0030623">
    <property type="term" value="F:U5 snRNA binding"/>
    <property type="evidence" value="ECO:0007669"/>
    <property type="project" value="TreeGrafter"/>
</dbReference>
<dbReference type="EMBL" id="KB910208">
    <property type="protein sequence ID" value="EOB11301.1"/>
    <property type="molecule type" value="Genomic_DNA"/>
</dbReference>
<dbReference type="GO" id="GO:0071013">
    <property type="term" value="C:catalytic step 2 spliceosome"/>
    <property type="evidence" value="ECO:0007669"/>
    <property type="project" value="TreeGrafter"/>
</dbReference>
<dbReference type="AlphaFoldDB" id="R0KL02"/>
<feature type="compositionally biased region" description="Basic and acidic residues" evidence="1">
    <location>
        <begin position="292"/>
        <end position="314"/>
    </location>
</feature>
<dbReference type="VEuPathDB" id="MicrosporidiaDB:NBO_1301g0001"/>
<gene>
    <name evidence="3" type="primary">SPP42</name>
    <name evidence="3" type="ORF">NBO_1301g0001</name>
</gene>
<evidence type="ECO:0000313" key="4">
    <source>
        <dbReference type="Proteomes" id="UP000016927"/>
    </source>
</evidence>
<dbReference type="PANTHER" id="PTHR11140">
    <property type="entry name" value="PRE-MRNA SPLICING FACTOR PRP8"/>
    <property type="match status" value="1"/>
</dbReference>
<dbReference type="GO" id="GO:0000244">
    <property type="term" value="P:spliceosomal tri-snRNP complex assembly"/>
    <property type="evidence" value="ECO:0007669"/>
    <property type="project" value="TreeGrafter"/>
</dbReference>
<dbReference type="GO" id="GO:0005682">
    <property type="term" value="C:U5 snRNP"/>
    <property type="evidence" value="ECO:0007669"/>
    <property type="project" value="TreeGrafter"/>
</dbReference>
<feature type="domain" description="Pre-mRNA-processing-splicing factor 8 U6-snRNA-binding" evidence="2">
    <location>
        <begin position="23"/>
        <end position="171"/>
    </location>
</feature>
<proteinExistence type="predicted"/>
<protein>
    <submittedName>
        <fullName evidence="3">Pre-mRNA-splicing factor spp42</fullName>
    </submittedName>
</protein>
<dbReference type="GO" id="GO:0097157">
    <property type="term" value="F:pre-mRNA intronic binding"/>
    <property type="evidence" value="ECO:0007669"/>
    <property type="project" value="TreeGrafter"/>
</dbReference>
<dbReference type="InterPro" id="IPR019580">
    <property type="entry name" value="Prp8_U6-snRNA-bd"/>
</dbReference>
<accession>R0KL02</accession>
<evidence type="ECO:0000256" key="1">
    <source>
        <dbReference type="SAM" id="MobiDB-lite"/>
    </source>
</evidence>
<dbReference type="GO" id="GO:0017070">
    <property type="term" value="F:U6 snRNA binding"/>
    <property type="evidence" value="ECO:0007669"/>
    <property type="project" value="InterPro"/>
</dbReference>
<name>R0KL02_NOSB1</name>
<reference evidence="3 4" key="1">
    <citation type="journal article" date="2013" name="BMC Genomics">
        <title>Comparative genomics of parasitic silkworm microsporidia reveal an association between genome expansion and host adaptation.</title>
        <authorList>
            <person name="Pan G."/>
            <person name="Xu J."/>
            <person name="Li T."/>
            <person name="Xia Q."/>
            <person name="Liu S.L."/>
            <person name="Zhang G."/>
            <person name="Li S."/>
            <person name="Li C."/>
            <person name="Liu H."/>
            <person name="Yang L."/>
            <person name="Liu T."/>
            <person name="Zhang X."/>
            <person name="Wu Z."/>
            <person name="Fan W."/>
            <person name="Dang X."/>
            <person name="Xiang H."/>
            <person name="Tao M."/>
            <person name="Li Y."/>
            <person name="Hu J."/>
            <person name="Li Z."/>
            <person name="Lin L."/>
            <person name="Luo J."/>
            <person name="Geng L."/>
            <person name="Wang L."/>
            <person name="Long M."/>
            <person name="Wan Y."/>
            <person name="He N."/>
            <person name="Zhang Z."/>
            <person name="Lu C."/>
            <person name="Keeling P.J."/>
            <person name="Wang J."/>
            <person name="Xiang Z."/>
            <person name="Zhou Z."/>
        </authorList>
    </citation>
    <scope>NUCLEOTIDE SEQUENCE [LARGE SCALE GENOMIC DNA]</scope>
    <source>
        <strain evidence="4">CQ1 / CVCC 102059</strain>
    </source>
</reference>
<dbReference type="GO" id="GO:0030620">
    <property type="term" value="F:U2 snRNA binding"/>
    <property type="evidence" value="ECO:0007669"/>
    <property type="project" value="TreeGrafter"/>
</dbReference>
<evidence type="ECO:0000313" key="3">
    <source>
        <dbReference type="EMBL" id="EOB11301.1"/>
    </source>
</evidence>
<dbReference type="InterPro" id="IPR027652">
    <property type="entry name" value="PRP8"/>
</dbReference>
<dbReference type="HOGENOM" id="CLU_653991_0_0_1"/>
<dbReference type="GO" id="GO:0030619">
    <property type="term" value="F:U1 snRNA binding"/>
    <property type="evidence" value="ECO:0007669"/>
    <property type="project" value="TreeGrafter"/>
</dbReference>
<dbReference type="Proteomes" id="UP000016927">
    <property type="component" value="Unassembled WGS sequence"/>
</dbReference>